<evidence type="ECO:0000313" key="2">
    <source>
        <dbReference type="EMBL" id="OBV10915.1"/>
    </source>
</evidence>
<dbReference type="STRING" id="1300349.I603_1323"/>
<dbReference type="RefSeq" id="WP_068863373.1">
    <property type="nucleotide sequence ID" value="NZ_LZYB01000003.1"/>
</dbReference>
<gene>
    <name evidence="2" type="ORF">I603_1323</name>
</gene>
<keyword evidence="3" id="KW-1185">Reference proteome</keyword>
<feature type="signal peptide" evidence="1">
    <location>
        <begin position="1"/>
        <end position="19"/>
    </location>
</feature>
<keyword evidence="1" id="KW-0732">Signal</keyword>
<dbReference type="EMBL" id="LZYB01000003">
    <property type="protein sequence ID" value="OBV10915.1"/>
    <property type="molecule type" value="Genomic_DNA"/>
</dbReference>
<feature type="chain" id="PRO_5008355008" evidence="1">
    <location>
        <begin position="20"/>
        <end position="290"/>
    </location>
</feature>
<dbReference type="Proteomes" id="UP000092484">
    <property type="component" value="Unassembled WGS sequence"/>
</dbReference>
<dbReference type="AlphaFoldDB" id="A0A1A7BI88"/>
<protein>
    <submittedName>
        <fullName evidence="2">Uncharacterized protein</fullName>
    </submittedName>
</protein>
<reference evidence="2 3" key="1">
    <citation type="submission" date="2016-06" db="EMBL/GenBank/DDBJ databases">
        <title>Genome sequence of Porphyrobacter dokdonensis DSW-74.</title>
        <authorList>
            <person name="Kim J.F."/>
            <person name="Song J.Y."/>
        </authorList>
    </citation>
    <scope>NUCLEOTIDE SEQUENCE [LARGE SCALE GENOMIC DNA]</scope>
    <source>
        <strain evidence="2 3">DSW-74</strain>
    </source>
</reference>
<proteinExistence type="predicted"/>
<name>A0A1A7BI88_9SPHN</name>
<comment type="caution">
    <text evidence="2">The sequence shown here is derived from an EMBL/GenBank/DDBJ whole genome shotgun (WGS) entry which is preliminary data.</text>
</comment>
<evidence type="ECO:0000313" key="3">
    <source>
        <dbReference type="Proteomes" id="UP000092484"/>
    </source>
</evidence>
<evidence type="ECO:0000256" key="1">
    <source>
        <dbReference type="SAM" id="SignalP"/>
    </source>
</evidence>
<accession>A0A1A7BI88</accession>
<organism evidence="2 3">
    <name type="scientific">Erythrobacter dokdonensis DSW-74</name>
    <dbReference type="NCBI Taxonomy" id="1300349"/>
    <lineage>
        <taxon>Bacteria</taxon>
        <taxon>Pseudomonadati</taxon>
        <taxon>Pseudomonadota</taxon>
        <taxon>Alphaproteobacteria</taxon>
        <taxon>Sphingomonadales</taxon>
        <taxon>Erythrobacteraceae</taxon>
        <taxon>Erythrobacter/Porphyrobacter group</taxon>
        <taxon>Erythrobacter</taxon>
    </lineage>
</organism>
<sequence>MRFSNVKCAAASVAAIAMAAAPVAAKKADSLRDLLGSSGASAETQLQQRGFEYISGNKTENASNSYWWDARGKDCVVVEVMQGRVVTINDAKAEDCGHKSGNDTAVAAAAIGAVALGAILLSRKDKDKHKDQYQQDWQEVEVHNTQSGKLRIFRKPDKNARVREEVREGTMLRNYGCDRYNSETWCEVRTMNGRTEGWARDRYLRVTDNYPGNGWGGSGNTQFGDLIGNRAPGAQNEMRQRGFRQVDGFKTGQIAYTIWFRNASRQCVQMAVANGRVDSIVDIRAHPKCR</sequence>